<dbReference type="RefSeq" id="XP_040757139.1">
    <property type="nucleotide sequence ID" value="XM_040913730.1"/>
</dbReference>
<protein>
    <submittedName>
        <fullName evidence="1">Uncharacterized protein</fullName>
    </submittedName>
</protein>
<evidence type="ECO:0000313" key="1">
    <source>
        <dbReference type="EMBL" id="KZS99398.1"/>
    </source>
</evidence>
<dbReference type="EMBL" id="KV427928">
    <property type="protein sequence ID" value="KZS99398.1"/>
    <property type="molecule type" value="Genomic_DNA"/>
</dbReference>
<dbReference type="InParanoid" id="A0A165APC8"/>
<organism evidence="1 2">
    <name type="scientific">Laetiporus sulphureus 93-53</name>
    <dbReference type="NCBI Taxonomy" id="1314785"/>
    <lineage>
        <taxon>Eukaryota</taxon>
        <taxon>Fungi</taxon>
        <taxon>Dikarya</taxon>
        <taxon>Basidiomycota</taxon>
        <taxon>Agaricomycotina</taxon>
        <taxon>Agaricomycetes</taxon>
        <taxon>Polyporales</taxon>
        <taxon>Laetiporus</taxon>
    </lineage>
</organism>
<sequence>MDPYLLLVVCVTGAAESTSLSDSVSDSVTDSLKLSSLDFFATGGWARAKFFLCLRHCDGFDGRTETSFRPAALSSYNHGSADGIAVITSFICQQVDDACGANDLADAFNAVFGIATDFAAVPEYNDQGQTVTATATASA</sequence>
<evidence type="ECO:0000313" key="2">
    <source>
        <dbReference type="Proteomes" id="UP000076871"/>
    </source>
</evidence>
<reference evidence="1 2" key="1">
    <citation type="journal article" date="2016" name="Mol. Biol. Evol.">
        <title>Comparative Genomics of Early-Diverging Mushroom-Forming Fungi Provides Insights into the Origins of Lignocellulose Decay Capabilities.</title>
        <authorList>
            <person name="Nagy L.G."/>
            <person name="Riley R."/>
            <person name="Tritt A."/>
            <person name="Adam C."/>
            <person name="Daum C."/>
            <person name="Floudas D."/>
            <person name="Sun H."/>
            <person name="Yadav J.S."/>
            <person name="Pangilinan J."/>
            <person name="Larsson K.H."/>
            <person name="Matsuura K."/>
            <person name="Barry K."/>
            <person name="Labutti K."/>
            <person name="Kuo R."/>
            <person name="Ohm R.A."/>
            <person name="Bhattacharya S.S."/>
            <person name="Shirouzu T."/>
            <person name="Yoshinaga Y."/>
            <person name="Martin F.M."/>
            <person name="Grigoriev I.V."/>
            <person name="Hibbett D.S."/>
        </authorList>
    </citation>
    <scope>NUCLEOTIDE SEQUENCE [LARGE SCALE GENOMIC DNA]</scope>
    <source>
        <strain evidence="1 2">93-53</strain>
    </source>
</reference>
<dbReference type="AlphaFoldDB" id="A0A165APC8"/>
<dbReference type="GeneID" id="63830758"/>
<proteinExistence type="predicted"/>
<gene>
    <name evidence="1" type="ORF">LAESUDRAFT_765581</name>
</gene>
<dbReference type="Proteomes" id="UP000076871">
    <property type="component" value="Unassembled WGS sequence"/>
</dbReference>
<dbReference type="OrthoDB" id="2507450at2759"/>
<keyword evidence="2" id="KW-1185">Reference proteome</keyword>
<accession>A0A165APC8</accession>
<name>A0A165APC8_9APHY</name>
<dbReference type="STRING" id="1314785.A0A165APC8"/>